<gene>
    <name evidence="1" type="ORF">B0H16DRAFT_1690602</name>
</gene>
<comment type="caution">
    <text evidence="1">The sequence shown here is derived from an EMBL/GenBank/DDBJ whole genome shotgun (WGS) entry which is preliminary data.</text>
</comment>
<organism evidence="1 2">
    <name type="scientific">Mycena metata</name>
    <dbReference type="NCBI Taxonomy" id="1033252"/>
    <lineage>
        <taxon>Eukaryota</taxon>
        <taxon>Fungi</taxon>
        <taxon>Dikarya</taxon>
        <taxon>Basidiomycota</taxon>
        <taxon>Agaricomycotina</taxon>
        <taxon>Agaricomycetes</taxon>
        <taxon>Agaricomycetidae</taxon>
        <taxon>Agaricales</taxon>
        <taxon>Marasmiineae</taxon>
        <taxon>Mycenaceae</taxon>
        <taxon>Mycena</taxon>
    </lineage>
</organism>
<evidence type="ECO:0000313" key="1">
    <source>
        <dbReference type="EMBL" id="KAJ7754026.1"/>
    </source>
</evidence>
<dbReference type="AlphaFoldDB" id="A0AAD7J161"/>
<dbReference type="Proteomes" id="UP001215598">
    <property type="component" value="Unassembled WGS sequence"/>
</dbReference>
<keyword evidence="2" id="KW-1185">Reference proteome</keyword>
<accession>A0AAD7J161</accession>
<name>A0AAD7J161_9AGAR</name>
<evidence type="ECO:0000313" key="2">
    <source>
        <dbReference type="Proteomes" id="UP001215598"/>
    </source>
</evidence>
<protein>
    <submittedName>
        <fullName evidence="1">Uncharacterized protein</fullName>
    </submittedName>
</protein>
<reference evidence="1" key="1">
    <citation type="submission" date="2023-03" db="EMBL/GenBank/DDBJ databases">
        <title>Massive genome expansion in bonnet fungi (Mycena s.s.) driven by repeated elements and novel gene families across ecological guilds.</title>
        <authorList>
            <consortium name="Lawrence Berkeley National Laboratory"/>
            <person name="Harder C.B."/>
            <person name="Miyauchi S."/>
            <person name="Viragh M."/>
            <person name="Kuo A."/>
            <person name="Thoen E."/>
            <person name="Andreopoulos B."/>
            <person name="Lu D."/>
            <person name="Skrede I."/>
            <person name="Drula E."/>
            <person name="Henrissat B."/>
            <person name="Morin E."/>
            <person name="Kohler A."/>
            <person name="Barry K."/>
            <person name="LaButti K."/>
            <person name="Morin E."/>
            <person name="Salamov A."/>
            <person name="Lipzen A."/>
            <person name="Mereny Z."/>
            <person name="Hegedus B."/>
            <person name="Baldrian P."/>
            <person name="Stursova M."/>
            <person name="Weitz H."/>
            <person name="Taylor A."/>
            <person name="Grigoriev I.V."/>
            <person name="Nagy L.G."/>
            <person name="Martin F."/>
            <person name="Kauserud H."/>
        </authorList>
    </citation>
    <scope>NUCLEOTIDE SEQUENCE</scope>
    <source>
        <strain evidence="1">CBHHK182m</strain>
    </source>
</reference>
<dbReference type="EMBL" id="JARKIB010000053">
    <property type="protein sequence ID" value="KAJ7754026.1"/>
    <property type="molecule type" value="Genomic_DNA"/>
</dbReference>
<proteinExistence type="predicted"/>
<sequence length="151" mass="16325">MASASCIIPNTDISGIGVRTATYAQNILSFVPAFLALLDKKVSNEELDSLRGQSTTILLSAFALLIAAFIQAQNHANGLDNYHTTMTSPKVANGEAKRDDVAKHYQTTAVTRSTASFWAGERVEPMFLRSPSAMEHTKNRESGPIPPFVAI</sequence>